<gene>
    <name evidence="2" type="ORF">JOB18_011348</name>
</gene>
<sequence>MDSRRVRSQYYKAAESQPCRVCHCSIFAFFDWNIHWIMKILFLVVQDDTSHTHTQTHTHSVSAELCSSKRRENHPESLQTSTKGGSVYPRSCKVLKGVTSFGPK</sequence>
<evidence type="ECO:0000256" key="1">
    <source>
        <dbReference type="SAM" id="MobiDB-lite"/>
    </source>
</evidence>
<proteinExistence type="predicted"/>
<feature type="region of interest" description="Disordered" evidence="1">
    <location>
        <begin position="53"/>
        <end position="85"/>
    </location>
</feature>
<organism evidence="2 3">
    <name type="scientific">Solea senegalensis</name>
    <name type="common">Senegalese sole</name>
    <dbReference type="NCBI Taxonomy" id="28829"/>
    <lineage>
        <taxon>Eukaryota</taxon>
        <taxon>Metazoa</taxon>
        <taxon>Chordata</taxon>
        <taxon>Craniata</taxon>
        <taxon>Vertebrata</taxon>
        <taxon>Euteleostomi</taxon>
        <taxon>Actinopterygii</taxon>
        <taxon>Neopterygii</taxon>
        <taxon>Teleostei</taxon>
        <taxon>Neoteleostei</taxon>
        <taxon>Acanthomorphata</taxon>
        <taxon>Carangaria</taxon>
        <taxon>Pleuronectiformes</taxon>
        <taxon>Pleuronectoidei</taxon>
        <taxon>Soleidae</taxon>
        <taxon>Solea</taxon>
    </lineage>
</organism>
<evidence type="ECO:0000313" key="3">
    <source>
        <dbReference type="Proteomes" id="UP000693946"/>
    </source>
</evidence>
<dbReference type="EMBL" id="JAGKHQ010000016">
    <property type="protein sequence ID" value="KAG7493540.1"/>
    <property type="molecule type" value="Genomic_DNA"/>
</dbReference>
<dbReference type="AlphaFoldDB" id="A0AAV6QLK1"/>
<accession>A0AAV6QLK1</accession>
<comment type="caution">
    <text evidence="2">The sequence shown here is derived from an EMBL/GenBank/DDBJ whole genome shotgun (WGS) entry which is preliminary data.</text>
</comment>
<protein>
    <submittedName>
        <fullName evidence="2">Uncharacterized protein</fullName>
    </submittedName>
</protein>
<reference evidence="2 3" key="1">
    <citation type="journal article" date="2021" name="Sci. Rep.">
        <title>Chromosome anchoring in Senegalese sole (Solea senegalensis) reveals sex-associated markers and genome rearrangements in flatfish.</title>
        <authorList>
            <person name="Guerrero-Cozar I."/>
            <person name="Gomez-Garrido J."/>
            <person name="Berbel C."/>
            <person name="Martinez-Blanch J.F."/>
            <person name="Alioto T."/>
            <person name="Claros M.G."/>
            <person name="Gagnaire P.A."/>
            <person name="Manchado M."/>
        </authorList>
    </citation>
    <scope>NUCLEOTIDE SEQUENCE [LARGE SCALE GENOMIC DNA]</scope>
    <source>
        <strain evidence="2">Sse05_10M</strain>
    </source>
</reference>
<dbReference type="Proteomes" id="UP000693946">
    <property type="component" value="Linkage Group LG4"/>
</dbReference>
<evidence type="ECO:0000313" key="2">
    <source>
        <dbReference type="EMBL" id="KAG7493540.1"/>
    </source>
</evidence>
<name>A0AAV6QLK1_SOLSE</name>
<keyword evidence="3" id="KW-1185">Reference proteome</keyword>